<dbReference type="EMBL" id="JAVDVW010000001">
    <property type="protein sequence ID" value="MDR7098948.1"/>
    <property type="molecule type" value="Genomic_DNA"/>
</dbReference>
<name>A0ABU1VNW7_9GAMM</name>
<protein>
    <submittedName>
        <fullName evidence="1">Uncharacterized protein</fullName>
    </submittedName>
</protein>
<accession>A0ABU1VNW7</accession>
<evidence type="ECO:0000313" key="2">
    <source>
        <dbReference type="Proteomes" id="UP001267878"/>
    </source>
</evidence>
<sequence>MKPESRILQLDVLGSFDFYTSVVSIDAVESPEFQRLADVHGPPQRGRRLTLEQFLAADRVLPLIAHELTHFIDATSTCWGLQHLKLLDLAYRAQASQREEDFYHLKAAYNHVRTLRLPAYYTLVEETEQEVLCPWTYQVSIGLRFTASGAVEGAVPVAFCKFATLDGVLLARSPLSPVSLLETSAMAQELQQRYALLMAVDGPEGLVEQRRQAQKALDYLYNHRITEYSACAHLVANYQQCTDVLAAYRLAGILSRLVLNFAPVSFTAIANSGELGAVFGVALDHQYAQRVRQGLLANDCGVLYYVLCAAMPADSFATYAAAVAGIERALVRLGTSIQEVTEHARAEVARIAGEVALSPSVVLRLLSIAGARNFDLQPPLSDLLQFQTLHLPQLLFGDCLALPMNGREDNLLENLEPDTCFDELYPLEQAIRNFADACV</sequence>
<comment type="caution">
    <text evidence="1">The sequence shown here is derived from an EMBL/GenBank/DDBJ whole genome shotgun (WGS) entry which is preliminary data.</text>
</comment>
<keyword evidence="2" id="KW-1185">Reference proteome</keyword>
<dbReference type="RefSeq" id="WP_310053071.1">
    <property type="nucleotide sequence ID" value="NZ_JAVDVW010000001.1"/>
</dbReference>
<gene>
    <name evidence="1" type="ORF">J2X04_001295</name>
</gene>
<proteinExistence type="predicted"/>
<evidence type="ECO:0000313" key="1">
    <source>
        <dbReference type="EMBL" id="MDR7098948.1"/>
    </source>
</evidence>
<dbReference type="Proteomes" id="UP001267878">
    <property type="component" value="Unassembled WGS sequence"/>
</dbReference>
<reference evidence="1 2" key="1">
    <citation type="submission" date="2023-07" db="EMBL/GenBank/DDBJ databases">
        <title>Sorghum-associated microbial communities from plants grown in Nebraska, USA.</title>
        <authorList>
            <person name="Schachtman D."/>
        </authorList>
    </citation>
    <scope>NUCLEOTIDE SEQUENCE [LARGE SCALE GENOMIC DNA]</scope>
    <source>
        <strain evidence="1 2">BE187</strain>
    </source>
</reference>
<organism evidence="1 2">
    <name type="scientific">Agrilutibacter niabensis</name>
    <dbReference type="NCBI Taxonomy" id="380628"/>
    <lineage>
        <taxon>Bacteria</taxon>
        <taxon>Pseudomonadati</taxon>
        <taxon>Pseudomonadota</taxon>
        <taxon>Gammaproteobacteria</taxon>
        <taxon>Lysobacterales</taxon>
        <taxon>Lysobacteraceae</taxon>
        <taxon>Agrilutibacter</taxon>
    </lineage>
</organism>